<accession>A0A8H6ME83</accession>
<evidence type="ECO:0000313" key="2">
    <source>
        <dbReference type="EMBL" id="KAF6766128.1"/>
    </source>
</evidence>
<dbReference type="InterPro" id="IPR036047">
    <property type="entry name" value="F-box-like_dom_sf"/>
</dbReference>
<evidence type="ECO:0000313" key="3">
    <source>
        <dbReference type="Proteomes" id="UP000521943"/>
    </source>
</evidence>
<dbReference type="Gene3D" id="1.20.1280.50">
    <property type="match status" value="1"/>
</dbReference>
<dbReference type="InterPro" id="IPR032675">
    <property type="entry name" value="LRR_dom_sf"/>
</dbReference>
<feature type="domain" description="F-box" evidence="1">
    <location>
        <begin position="65"/>
        <end position="113"/>
    </location>
</feature>
<dbReference type="SUPFAM" id="SSF81383">
    <property type="entry name" value="F-box domain"/>
    <property type="match status" value="1"/>
</dbReference>
<proteinExistence type="predicted"/>
<dbReference type="EMBL" id="JACGCI010000001">
    <property type="protein sequence ID" value="KAF6766128.1"/>
    <property type="molecule type" value="Genomic_DNA"/>
</dbReference>
<comment type="caution">
    <text evidence="2">The sequence shown here is derived from an EMBL/GenBank/DDBJ whole genome shotgun (WGS) entry which is preliminary data.</text>
</comment>
<evidence type="ECO:0000259" key="1">
    <source>
        <dbReference type="Pfam" id="PF12937"/>
    </source>
</evidence>
<keyword evidence="3" id="KW-1185">Reference proteome</keyword>
<reference evidence="2 3" key="1">
    <citation type="submission" date="2020-07" db="EMBL/GenBank/DDBJ databases">
        <title>Comparative genomics of pyrophilous fungi reveals a link between fire events and developmental genes.</title>
        <authorList>
            <consortium name="DOE Joint Genome Institute"/>
            <person name="Steindorff A.S."/>
            <person name="Carver A."/>
            <person name="Calhoun S."/>
            <person name="Stillman K."/>
            <person name="Liu H."/>
            <person name="Lipzen A."/>
            <person name="Pangilinan J."/>
            <person name="Labutti K."/>
            <person name="Bruns T.D."/>
            <person name="Grigoriev I.V."/>
        </authorList>
    </citation>
    <scope>NUCLEOTIDE SEQUENCE [LARGE SCALE GENOMIC DNA]</scope>
    <source>
        <strain evidence="2 3">CBS 144469</strain>
    </source>
</reference>
<dbReference type="Gene3D" id="3.80.10.10">
    <property type="entry name" value="Ribonuclease Inhibitor"/>
    <property type="match status" value="1"/>
</dbReference>
<dbReference type="Proteomes" id="UP000521943">
    <property type="component" value="Unassembled WGS sequence"/>
</dbReference>
<gene>
    <name evidence="2" type="ORF">DFP72DRAFT_865646</name>
</gene>
<organism evidence="2 3">
    <name type="scientific">Ephemerocybe angulata</name>
    <dbReference type="NCBI Taxonomy" id="980116"/>
    <lineage>
        <taxon>Eukaryota</taxon>
        <taxon>Fungi</taxon>
        <taxon>Dikarya</taxon>
        <taxon>Basidiomycota</taxon>
        <taxon>Agaricomycotina</taxon>
        <taxon>Agaricomycetes</taxon>
        <taxon>Agaricomycetidae</taxon>
        <taxon>Agaricales</taxon>
        <taxon>Agaricineae</taxon>
        <taxon>Psathyrellaceae</taxon>
        <taxon>Ephemerocybe</taxon>
    </lineage>
</organism>
<sequence length="501" mass="56597">MSIFEGCIELEEPFTFSTKTQELLDLDKAGVDVHHFRDRIMRRLRELRREVEAMEGLFNSTSPTSRLPPEVLSNVFIAVRDAGRGNLLWTRVSHVCRRWRDIAIADPILWSDIGAIHLRFTPIMLARSKSAPLVVKLKRLRSLDIFARESEIDFQSVLSKCPGRAPILERLILHAGGFLQGGAPSLRYLKVVGCTLPWKAMEKWMSGLTVLNLHNEGHAFNNRVPSTANLQQVLRHLPNLKVLELLHFLPRSPWPEVIPSGPPVVSLPRLLSLKLYDSTAAIRDFFYTAAVPPNAVIDITLTDIGLLVAFTSQLLVALKSSWSFGIIGLGYGGKSRPRFECRFEYVSQKHYRPPNLIVSWTSKEKNPPIAQLLNLINEHLDLSPLRLLRVQQSPLLPAGVWKMVFSELKALNTVFLFHNNISQFLTSLENPELVFPALTSIVYSEGYLDRDGNIISSVSRLVVTSGEKRLVKALKDRPRITVSRTNKPFDISSHPYWAPES</sequence>
<protein>
    <recommendedName>
        <fullName evidence="1">F-box domain-containing protein</fullName>
    </recommendedName>
</protein>
<dbReference type="SUPFAM" id="SSF52047">
    <property type="entry name" value="RNI-like"/>
    <property type="match status" value="1"/>
</dbReference>
<dbReference type="InterPro" id="IPR001810">
    <property type="entry name" value="F-box_dom"/>
</dbReference>
<dbReference type="Pfam" id="PF12937">
    <property type="entry name" value="F-box-like"/>
    <property type="match status" value="1"/>
</dbReference>
<dbReference type="AlphaFoldDB" id="A0A8H6ME83"/>
<name>A0A8H6ME83_9AGAR</name>
<dbReference type="OrthoDB" id="3172239at2759"/>